<feature type="compositionally biased region" description="Polar residues" evidence="1">
    <location>
        <begin position="14"/>
        <end position="30"/>
    </location>
</feature>
<reference evidence="3" key="1">
    <citation type="submission" date="2017-01" db="EMBL/GenBank/DDBJ databases">
        <authorList>
            <person name="Wang Y."/>
            <person name="White M."/>
            <person name="Kvist S."/>
            <person name="Moncalvo J.-M."/>
        </authorList>
    </citation>
    <scope>NUCLEOTIDE SEQUENCE [LARGE SCALE GENOMIC DNA]</scope>
    <source>
        <strain evidence="3">COL-18-3</strain>
    </source>
</reference>
<sequence length="30" mass="3261">MLSSTQAKLLGEQHTASQTPNNHRYLGCSS</sequence>
<feature type="region of interest" description="Disordered" evidence="1">
    <location>
        <begin position="1"/>
        <end position="30"/>
    </location>
</feature>
<keyword evidence="3" id="KW-1185">Reference proteome</keyword>
<evidence type="ECO:0000256" key="1">
    <source>
        <dbReference type="SAM" id="MobiDB-lite"/>
    </source>
</evidence>
<evidence type="ECO:0000313" key="3">
    <source>
        <dbReference type="Proteomes" id="UP000188320"/>
    </source>
</evidence>
<comment type="caution">
    <text evidence="2">The sequence shown here is derived from an EMBL/GenBank/DDBJ whole genome shotgun (WGS) entry which is preliminary data.</text>
</comment>
<dbReference type="Proteomes" id="UP000188320">
    <property type="component" value="Unassembled WGS sequence"/>
</dbReference>
<gene>
    <name evidence="2" type="ORF">AX774_g4639</name>
</gene>
<feature type="non-terminal residue" evidence="2">
    <location>
        <position position="30"/>
    </location>
</feature>
<name>A0A1R1PLQ5_ZANCU</name>
<organism evidence="2 3">
    <name type="scientific">Zancudomyces culisetae</name>
    <name type="common">Gut fungus</name>
    <name type="synonym">Smittium culisetae</name>
    <dbReference type="NCBI Taxonomy" id="1213189"/>
    <lineage>
        <taxon>Eukaryota</taxon>
        <taxon>Fungi</taxon>
        <taxon>Fungi incertae sedis</taxon>
        <taxon>Zoopagomycota</taxon>
        <taxon>Kickxellomycotina</taxon>
        <taxon>Harpellomycetes</taxon>
        <taxon>Harpellales</taxon>
        <taxon>Legeriomycetaceae</taxon>
        <taxon>Zancudomyces</taxon>
    </lineage>
</organism>
<evidence type="ECO:0000313" key="2">
    <source>
        <dbReference type="EMBL" id="OMH81895.1"/>
    </source>
</evidence>
<protein>
    <submittedName>
        <fullName evidence="2">Uncharacterized protein</fullName>
    </submittedName>
</protein>
<proteinExistence type="predicted"/>
<accession>A0A1R1PLQ5</accession>
<dbReference type="EMBL" id="LSSK01000793">
    <property type="protein sequence ID" value="OMH81895.1"/>
    <property type="molecule type" value="Genomic_DNA"/>
</dbReference>
<dbReference type="AlphaFoldDB" id="A0A1R1PLQ5"/>